<keyword evidence="1" id="KW-0436">Ligase</keyword>
<organism evidence="2 3">
    <name type="scientific">Pararcticibacter amylolyticus</name>
    <dbReference type="NCBI Taxonomy" id="2173175"/>
    <lineage>
        <taxon>Bacteria</taxon>
        <taxon>Pseudomonadati</taxon>
        <taxon>Bacteroidota</taxon>
        <taxon>Sphingobacteriia</taxon>
        <taxon>Sphingobacteriales</taxon>
        <taxon>Sphingobacteriaceae</taxon>
        <taxon>Pararcticibacter</taxon>
    </lineage>
</organism>
<dbReference type="EMBL" id="QEAS01000003">
    <property type="protein sequence ID" value="PWG81733.1"/>
    <property type="molecule type" value="Genomic_DNA"/>
</dbReference>
<dbReference type="InterPro" id="IPR003837">
    <property type="entry name" value="GatC"/>
</dbReference>
<proteinExistence type="inferred from homology"/>
<dbReference type="Gene3D" id="1.10.20.60">
    <property type="entry name" value="Glu-tRNAGln amidotransferase C subunit, N-terminal domain"/>
    <property type="match status" value="1"/>
</dbReference>
<comment type="similarity">
    <text evidence="1">Belongs to the GatC family.</text>
</comment>
<reference evidence="2 3" key="1">
    <citation type="submission" date="2018-04" db="EMBL/GenBank/DDBJ databases">
        <title>Pedobacter chongqingensis sp. nov., isolated from a rottenly hemp rope.</title>
        <authorList>
            <person name="Cai Y."/>
        </authorList>
    </citation>
    <scope>NUCLEOTIDE SEQUENCE [LARGE SCALE GENOMIC DNA]</scope>
    <source>
        <strain evidence="2 3">FJ4-8</strain>
    </source>
</reference>
<dbReference type="RefSeq" id="WP_109414678.1">
    <property type="nucleotide sequence ID" value="NZ_QEAS01000003.1"/>
</dbReference>
<keyword evidence="2" id="KW-0808">Transferase</keyword>
<evidence type="ECO:0000313" key="3">
    <source>
        <dbReference type="Proteomes" id="UP000245647"/>
    </source>
</evidence>
<comment type="catalytic activity">
    <reaction evidence="1">
        <text>L-aspartyl-tRNA(Asn) + L-glutamine + ATP + H2O = L-asparaginyl-tRNA(Asn) + L-glutamate + ADP + phosphate + 2 H(+)</text>
        <dbReference type="Rhea" id="RHEA:14513"/>
        <dbReference type="Rhea" id="RHEA-COMP:9674"/>
        <dbReference type="Rhea" id="RHEA-COMP:9677"/>
        <dbReference type="ChEBI" id="CHEBI:15377"/>
        <dbReference type="ChEBI" id="CHEBI:15378"/>
        <dbReference type="ChEBI" id="CHEBI:29985"/>
        <dbReference type="ChEBI" id="CHEBI:30616"/>
        <dbReference type="ChEBI" id="CHEBI:43474"/>
        <dbReference type="ChEBI" id="CHEBI:58359"/>
        <dbReference type="ChEBI" id="CHEBI:78515"/>
        <dbReference type="ChEBI" id="CHEBI:78516"/>
        <dbReference type="ChEBI" id="CHEBI:456216"/>
    </reaction>
</comment>
<keyword evidence="1" id="KW-0067">ATP-binding</keyword>
<comment type="catalytic activity">
    <reaction evidence="1">
        <text>L-glutamyl-tRNA(Gln) + L-glutamine + ATP + H2O = L-glutaminyl-tRNA(Gln) + L-glutamate + ADP + phosphate + H(+)</text>
        <dbReference type="Rhea" id="RHEA:17521"/>
        <dbReference type="Rhea" id="RHEA-COMP:9681"/>
        <dbReference type="Rhea" id="RHEA-COMP:9684"/>
        <dbReference type="ChEBI" id="CHEBI:15377"/>
        <dbReference type="ChEBI" id="CHEBI:15378"/>
        <dbReference type="ChEBI" id="CHEBI:29985"/>
        <dbReference type="ChEBI" id="CHEBI:30616"/>
        <dbReference type="ChEBI" id="CHEBI:43474"/>
        <dbReference type="ChEBI" id="CHEBI:58359"/>
        <dbReference type="ChEBI" id="CHEBI:78520"/>
        <dbReference type="ChEBI" id="CHEBI:78521"/>
        <dbReference type="ChEBI" id="CHEBI:456216"/>
    </reaction>
</comment>
<dbReference type="GO" id="GO:0050567">
    <property type="term" value="F:glutaminyl-tRNA synthase (glutamine-hydrolyzing) activity"/>
    <property type="evidence" value="ECO:0007669"/>
    <property type="project" value="UniProtKB-UniRule"/>
</dbReference>
<dbReference type="SUPFAM" id="SSF141000">
    <property type="entry name" value="Glu-tRNAGln amidotransferase C subunit"/>
    <property type="match status" value="1"/>
</dbReference>
<comment type="subunit">
    <text evidence="1">Heterotrimer of A, B and C subunits.</text>
</comment>
<evidence type="ECO:0000313" key="2">
    <source>
        <dbReference type="EMBL" id="PWG81733.1"/>
    </source>
</evidence>
<keyword evidence="1" id="KW-0547">Nucleotide-binding</keyword>
<dbReference type="GO" id="GO:0006450">
    <property type="term" value="P:regulation of translational fidelity"/>
    <property type="evidence" value="ECO:0007669"/>
    <property type="project" value="InterPro"/>
</dbReference>
<dbReference type="HAMAP" id="MF_00122">
    <property type="entry name" value="GatC"/>
    <property type="match status" value="1"/>
</dbReference>
<comment type="caution">
    <text evidence="2">The sequence shown here is derived from an EMBL/GenBank/DDBJ whole genome shotgun (WGS) entry which is preliminary data.</text>
</comment>
<dbReference type="EC" id="6.3.5.-" evidence="1"/>
<dbReference type="PANTHER" id="PTHR15004:SF0">
    <property type="entry name" value="GLUTAMYL-TRNA(GLN) AMIDOTRANSFERASE SUBUNIT C, MITOCHONDRIAL"/>
    <property type="match status" value="1"/>
</dbReference>
<dbReference type="NCBIfam" id="TIGR00135">
    <property type="entry name" value="gatC"/>
    <property type="match status" value="1"/>
</dbReference>
<dbReference type="GO" id="GO:0050566">
    <property type="term" value="F:asparaginyl-tRNA synthase (glutamine-hydrolyzing) activity"/>
    <property type="evidence" value="ECO:0007669"/>
    <property type="project" value="RHEA"/>
</dbReference>
<dbReference type="GO" id="GO:0016740">
    <property type="term" value="F:transferase activity"/>
    <property type="evidence" value="ECO:0007669"/>
    <property type="project" value="UniProtKB-KW"/>
</dbReference>
<sequence>MKLDRNTIAKIAHLARLDVNESEEKALLQDMNNILSFMEKLNELDTSGVEPLIYMNDEINVFREDAVRMDITREEALYNAPVHDDSYFKVAKVIDKSSN</sequence>
<dbReference type="GO" id="GO:0006412">
    <property type="term" value="P:translation"/>
    <property type="evidence" value="ECO:0007669"/>
    <property type="project" value="UniProtKB-UniRule"/>
</dbReference>
<protein>
    <recommendedName>
        <fullName evidence="1">Aspartyl/glutamyl-tRNA(Asn/Gln) amidotransferase subunit C</fullName>
        <shortName evidence="1">Asp/Glu-ADT subunit C</shortName>
        <ecNumber evidence="1">6.3.5.-</ecNumber>
    </recommendedName>
</protein>
<dbReference type="OrthoDB" id="9813938at2"/>
<evidence type="ECO:0000256" key="1">
    <source>
        <dbReference type="HAMAP-Rule" id="MF_00122"/>
    </source>
</evidence>
<gene>
    <name evidence="1" type="primary">gatC</name>
    <name evidence="2" type="ORF">DDR33_05045</name>
</gene>
<name>A0A2U2PK04_9SPHI</name>
<dbReference type="Pfam" id="PF02686">
    <property type="entry name" value="GatC"/>
    <property type="match status" value="1"/>
</dbReference>
<comment type="function">
    <text evidence="1">Allows the formation of correctly charged Asn-tRNA(Asn) or Gln-tRNA(Gln) through the transamidation of misacylated Asp-tRNA(Asn) or Glu-tRNA(Gln) in organisms which lack either or both of asparaginyl-tRNA or glutaminyl-tRNA synthetases. The reaction takes place in the presence of glutamine and ATP through an activated phospho-Asp-tRNA(Asn) or phospho-Glu-tRNA(Gln).</text>
</comment>
<dbReference type="Proteomes" id="UP000245647">
    <property type="component" value="Unassembled WGS sequence"/>
</dbReference>
<dbReference type="GO" id="GO:0005524">
    <property type="term" value="F:ATP binding"/>
    <property type="evidence" value="ECO:0007669"/>
    <property type="project" value="UniProtKB-KW"/>
</dbReference>
<dbReference type="InterPro" id="IPR036113">
    <property type="entry name" value="Asp/Glu-ADT_sf_sub_c"/>
</dbReference>
<accession>A0A2U2PK04</accession>
<dbReference type="GO" id="GO:0070681">
    <property type="term" value="P:glutaminyl-tRNAGln biosynthesis via transamidation"/>
    <property type="evidence" value="ECO:0007669"/>
    <property type="project" value="TreeGrafter"/>
</dbReference>
<dbReference type="AlphaFoldDB" id="A0A2U2PK04"/>
<keyword evidence="3" id="KW-1185">Reference proteome</keyword>
<keyword evidence="1" id="KW-0648">Protein biosynthesis</keyword>
<dbReference type="PANTHER" id="PTHR15004">
    <property type="entry name" value="GLUTAMYL-TRNA(GLN) AMIDOTRANSFERASE SUBUNIT C, MITOCHONDRIAL"/>
    <property type="match status" value="1"/>
</dbReference>